<dbReference type="OrthoDB" id="6932368at2759"/>
<comment type="caution">
    <text evidence="2">The sequence shown here is derived from an EMBL/GenBank/DDBJ whole genome shotgun (WGS) entry which is preliminary data.</text>
</comment>
<sequence length="108" mass="12595">MGRKTENTKQLFALKRLIWKYEDLFGTEEIPIGQAKIKPIEFQTIPGAKPVWQPVRRLCKKEMEMVDNEMKQQCKDGRMEPSRSPWQSPIHLAPKGPDAKRLVGDYKK</sequence>
<feature type="compositionally biased region" description="Basic and acidic residues" evidence="1">
    <location>
        <begin position="97"/>
        <end position="108"/>
    </location>
</feature>
<reference evidence="3" key="1">
    <citation type="submission" date="2017-01" db="EMBL/GenBank/DDBJ databases">
        <title>Comparative genomics of anhydrobiosis in the tardigrade Hypsibius dujardini.</title>
        <authorList>
            <person name="Yoshida Y."/>
            <person name="Koutsovoulos G."/>
            <person name="Laetsch D."/>
            <person name="Stevens L."/>
            <person name="Kumar S."/>
            <person name="Horikawa D."/>
            <person name="Ishino K."/>
            <person name="Komine S."/>
            <person name="Tomita M."/>
            <person name="Blaxter M."/>
            <person name="Arakawa K."/>
        </authorList>
    </citation>
    <scope>NUCLEOTIDE SEQUENCE [LARGE SCALE GENOMIC DNA]</scope>
    <source>
        <strain evidence="3">Z151</strain>
    </source>
</reference>
<protein>
    <submittedName>
        <fullName evidence="2">Uncharacterized protein</fullName>
    </submittedName>
</protein>
<dbReference type="AlphaFoldDB" id="A0A9X6NAM7"/>
<proteinExistence type="predicted"/>
<evidence type="ECO:0000313" key="3">
    <source>
        <dbReference type="Proteomes" id="UP000192578"/>
    </source>
</evidence>
<name>A0A9X6NAM7_HYPEX</name>
<gene>
    <name evidence="2" type="ORF">BV898_14654</name>
</gene>
<feature type="region of interest" description="Disordered" evidence="1">
    <location>
        <begin position="74"/>
        <end position="108"/>
    </location>
</feature>
<dbReference type="EMBL" id="MTYJ01000183">
    <property type="protein sequence ID" value="OWA50129.1"/>
    <property type="molecule type" value="Genomic_DNA"/>
</dbReference>
<dbReference type="Proteomes" id="UP000192578">
    <property type="component" value="Unassembled WGS sequence"/>
</dbReference>
<dbReference type="InterPro" id="IPR043502">
    <property type="entry name" value="DNA/RNA_pol_sf"/>
</dbReference>
<accession>A0A9X6NAM7</accession>
<dbReference type="SUPFAM" id="SSF56672">
    <property type="entry name" value="DNA/RNA polymerases"/>
    <property type="match status" value="1"/>
</dbReference>
<organism evidence="2 3">
    <name type="scientific">Hypsibius exemplaris</name>
    <name type="common">Freshwater tardigrade</name>
    <dbReference type="NCBI Taxonomy" id="2072580"/>
    <lineage>
        <taxon>Eukaryota</taxon>
        <taxon>Metazoa</taxon>
        <taxon>Ecdysozoa</taxon>
        <taxon>Tardigrada</taxon>
        <taxon>Eutardigrada</taxon>
        <taxon>Parachela</taxon>
        <taxon>Hypsibioidea</taxon>
        <taxon>Hypsibiidae</taxon>
        <taxon>Hypsibius</taxon>
    </lineage>
</organism>
<evidence type="ECO:0000256" key="1">
    <source>
        <dbReference type="SAM" id="MobiDB-lite"/>
    </source>
</evidence>
<keyword evidence="3" id="KW-1185">Reference proteome</keyword>
<dbReference type="Gene3D" id="3.10.10.10">
    <property type="entry name" value="HIV Type 1 Reverse Transcriptase, subunit A, domain 1"/>
    <property type="match status" value="1"/>
</dbReference>
<evidence type="ECO:0000313" key="2">
    <source>
        <dbReference type="EMBL" id="OWA50129.1"/>
    </source>
</evidence>